<evidence type="ECO:0000313" key="2">
    <source>
        <dbReference type="Proteomes" id="UP000184188"/>
    </source>
</evidence>
<gene>
    <name evidence="1" type="ORF">ASPZODRAFT_1834823</name>
</gene>
<accession>A0A1L9S4B5</accession>
<dbReference type="STRING" id="1073090.A0A1L9S4B5"/>
<protein>
    <submittedName>
        <fullName evidence="1">Uncharacterized protein</fullName>
    </submittedName>
</protein>
<dbReference type="GeneID" id="34613659"/>
<dbReference type="AlphaFoldDB" id="A0A1L9S4B5"/>
<dbReference type="Proteomes" id="UP000184188">
    <property type="component" value="Unassembled WGS sequence"/>
</dbReference>
<dbReference type="VEuPathDB" id="FungiDB:ASPZODRAFT_1834823"/>
<name>A0A1L9S4B5_9EURO</name>
<keyword evidence="2" id="KW-1185">Reference proteome</keyword>
<reference evidence="2" key="1">
    <citation type="journal article" date="2017" name="Genome Biol.">
        <title>Comparative genomics reveals high biological diversity and specific adaptations in the industrially and medically important fungal genus Aspergillus.</title>
        <authorList>
            <person name="de Vries R.P."/>
            <person name="Riley R."/>
            <person name="Wiebenga A."/>
            <person name="Aguilar-Osorio G."/>
            <person name="Amillis S."/>
            <person name="Uchima C.A."/>
            <person name="Anderluh G."/>
            <person name="Asadollahi M."/>
            <person name="Askin M."/>
            <person name="Barry K."/>
            <person name="Battaglia E."/>
            <person name="Bayram O."/>
            <person name="Benocci T."/>
            <person name="Braus-Stromeyer S.A."/>
            <person name="Caldana C."/>
            <person name="Canovas D."/>
            <person name="Cerqueira G.C."/>
            <person name="Chen F."/>
            <person name="Chen W."/>
            <person name="Choi C."/>
            <person name="Clum A."/>
            <person name="Dos Santos R.A."/>
            <person name="Damasio A.R."/>
            <person name="Diallinas G."/>
            <person name="Emri T."/>
            <person name="Fekete E."/>
            <person name="Flipphi M."/>
            <person name="Freyberg S."/>
            <person name="Gallo A."/>
            <person name="Gournas C."/>
            <person name="Habgood R."/>
            <person name="Hainaut M."/>
            <person name="Harispe M.L."/>
            <person name="Henrissat B."/>
            <person name="Hilden K.S."/>
            <person name="Hope R."/>
            <person name="Hossain A."/>
            <person name="Karabika E."/>
            <person name="Karaffa L."/>
            <person name="Karanyi Z."/>
            <person name="Krasevec N."/>
            <person name="Kuo A."/>
            <person name="Kusch H."/>
            <person name="LaButti K."/>
            <person name="Lagendijk E.L."/>
            <person name="Lapidus A."/>
            <person name="Levasseur A."/>
            <person name="Lindquist E."/>
            <person name="Lipzen A."/>
            <person name="Logrieco A.F."/>
            <person name="MacCabe A."/>
            <person name="Maekelae M.R."/>
            <person name="Malavazi I."/>
            <person name="Melin P."/>
            <person name="Meyer V."/>
            <person name="Mielnichuk N."/>
            <person name="Miskei M."/>
            <person name="Molnar A.P."/>
            <person name="Mule G."/>
            <person name="Ngan C.Y."/>
            <person name="Orejas M."/>
            <person name="Orosz E."/>
            <person name="Ouedraogo J.P."/>
            <person name="Overkamp K.M."/>
            <person name="Park H.-S."/>
            <person name="Perrone G."/>
            <person name="Piumi F."/>
            <person name="Punt P.J."/>
            <person name="Ram A.F."/>
            <person name="Ramon A."/>
            <person name="Rauscher S."/>
            <person name="Record E."/>
            <person name="Riano-Pachon D.M."/>
            <person name="Robert V."/>
            <person name="Roehrig J."/>
            <person name="Ruller R."/>
            <person name="Salamov A."/>
            <person name="Salih N.S."/>
            <person name="Samson R.A."/>
            <person name="Sandor E."/>
            <person name="Sanguinetti M."/>
            <person name="Schuetze T."/>
            <person name="Sepcic K."/>
            <person name="Shelest E."/>
            <person name="Sherlock G."/>
            <person name="Sophianopoulou V."/>
            <person name="Squina F.M."/>
            <person name="Sun H."/>
            <person name="Susca A."/>
            <person name="Todd R.B."/>
            <person name="Tsang A."/>
            <person name="Unkles S.E."/>
            <person name="van de Wiele N."/>
            <person name="van Rossen-Uffink D."/>
            <person name="Oliveira J.V."/>
            <person name="Vesth T.C."/>
            <person name="Visser J."/>
            <person name="Yu J.-H."/>
            <person name="Zhou M."/>
            <person name="Andersen M.R."/>
            <person name="Archer D.B."/>
            <person name="Baker S.E."/>
            <person name="Benoit I."/>
            <person name="Brakhage A.A."/>
            <person name="Braus G.H."/>
            <person name="Fischer R."/>
            <person name="Frisvad J.C."/>
            <person name="Goldman G.H."/>
            <person name="Houbraken J."/>
            <person name="Oakley B."/>
            <person name="Pocsi I."/>
            <person name="Scazzocchio C."/>
            <person name="Seiboth B."/>
            <person name="vanKuyk P.A."/>
            <person name="Wortman J."/>
            <person name="Dyer P.S."/>
            <person name="Grigoriev I.V."/>
        </authorList>
    </citation>
    <scope>NUCLEOTIDE SEQUENCE [LARGE SCALE GENOMIC DNA]</scope>
    <source>
        <strain evidence="2">CBS 506.65</strain>
    </source>
</reference>
<sequence length="559" mass="63531">METVVINEEWRQEVPRPSSPSALQRACFDVLSIVMQALPERYIEIAWEETESQFWELIESACVPLLSVVTVNDIIGHIYGFPELSKGQYLSCMLQLILRIRRHLGNSAPENLEKLTNDVLVAIRGAVEHREFKCLMVLVDLHKILDRGGQSSEIESLAKSYQDILDPRTNGYIGIALQFNCRAMPASQHCTWWSPLTPHSPSSIEIITLATIMPIQPPIAQGERDWDKVSGQIKAVLGFEFSRRKAFMEALKLLNSAATDLQASLEINSTELILTITELVNCCNILWDYELANKWVRWILQLESDLHDTSLEVKKTIEMSNSPSRYIHLLLGWVDLLVGTGSYDVAEMLLEALISKRMKTSAATQMILHLRLLKVYRQREKDHRHYPAMVLLKRMAQILPKVSNPLIEECLEEVLCWLLTLTQEDRAAALNFGKVLGILLNTPKIKSLVGVREDSSRVVFNLKEMERLSKKLDIIALVGPASHLGKRILEEFRQADVRLVERLATANWQRYLRIQTLQDSDLDTHPAPVRLPSSPRINSLKNPWLNPCAWSAEKVSLGV</sequence>
<proteinExistence type="predicted"/>
<organism evidence="1 2">
    <name type="scientific">Penicilliopsis zonata CBS 506.65</name>
    <dbReference type="NCBI Taxonomy" id="1073090"/>
    <lineage>
        <taxon>Eukaryota</taxon>
        <taxon>Fungi</taxon>
        <taxon>Dikarya</taxon>
        <taxon>Ascomycota</taxon>
        <taxon>Pezizomycotina</taxon>
        <taxon>Eurotiomycetes</taxon>
        <taxon>Eurotiomycetidae</taxon>
        <taxon>Eurotiales</taxon>
        <taxon>Aspergillaceae</taxon>
        <taxon>Penicilliopsis</taxon>
    </lineage>
</organism>
<dbReference type="RefSeq" id="XP_022576521.1">
    <property type="nucleotide sequence ID" value="XM_022727195.1"/>
</dbReference>
<dbReference type="EMBL" id="KV878383">
    <property type="protein sequence ID" value="OJJ42011.1"/>
    <property type="molecule type" value="Genomic_DNA"/>
</dbReference>
<dbReference type="OrthoDB" id="20872at2759"/>
<evidence type="ECO:0000313" key="1">
    <source>
        <dbReference type="EMBL" id="OJJ42011.1"/>
    </source>
</evidence>